<reference evidence="4 5" key="1">
    <citation type="submission" date="2020-08" db="EMBL/GenBank/DDBJ databases">
        <title>Genome public.</title>
        <authorList>
            <person name="Liu C."/>
            <person name="Sun Q."/>
        </authorList>
    </citation>
    <scope>NUCLEOTIDE SEQUENCE [LARGE SCALE GENOMIC DNA]</scope>
    <source>
        <strain evidence="4 5">BX10</strain>
    </source>
</reference>
<comment type="caution">
    <text evidence="4">The sequence shown here is derived from an EMBL/GenBank/DDBJ whole genome shotgun (WGS) entry which is preliminary data.</text>
</comment>
<dbReference type="Proteomes" id="UP000647491">
    <property type="component" value="Unassembled WGS sequence"/>
</dbReference>
<dbReference type="EMBL" id="JACRTJ010000012">
    <property type="protein sequence ID" value="MBC8598606.1"/>
    <property type="molecule type" value="Genomic_DNA"/>
</dbReference>
<organism evidence="4 5">
    <name type="scientific">Enterocloster hominis</name>
    <name type="common">ex Liu et al. 2021</name>
    <dbReference type="NCBI Taxonomy" id="2763663"/>
    <lineage>
        <taxon>Bacteria</taxon>
        <taxon>Bacillati</taxon>
        <taxon>Bacillota</taxon>
        <taxon>Clostridia</taxon>
        <taxon>Lachnospirales</taxon>
        <taxon>Lachnospiraceae</taxon>
        <taxon>Enterocloster</taxon>
    </lineage>
</organism>
<protein>
    <submittedName>
        <fullName evidence="4">Nucleoside hydrolase</fullName>
    </submittedName>
</protein>
<dbReference type="PANTHER" id="PTHR12304">
    <property type="entry name" value="INOSINE-URIDINE PREFERRING NUCLEOSIDE HYDROLASE"/>
    <property type="match status" value="1"/>
</dbReference>
<feature type="domain" description="Inosine/uridine-preferring nucleoside hydrolase" evidence="3">
    <location>
        <begin position="4"/>
        <end position="252"/>
    </location>
</feature>
<gene>
    <name evidence="4" type="ORF">H8708_05055</name>
</gene>
<keyword evidence="5" id="KW-1185">Reference proteome</keyword>
<dbReference type="Gene3D" id="3.90.245.10">
    <property type="entry name" value="Ribonucleoside hydrolase-like"/>
    <property type="match status" value="1"/>
</dbReference>
<dbReference type="InterPro" id="IPR023186">
    <property type="entry name" value="IUNH"/>
</dbReference>
<dbReference type="GO" id="GO:0016787">
    <property type="term" value="F:hydrolase activity"/>
    <property type="evidence" value="ECO:0007669"/>
    <property type="project" value="UniProtKB-KW"/>
</dbReference>
<evidence type="ECO:0000256" key="1">
    <source>
        <dbReference type="ARBA" id="ARBA00022801"/>
    </source>
</evidence>
<dbReference type="Pfam" id="PF01156">
    <property type="entry name" value="IU_nuc_hydro"/>
    <property type="match status" value="1"/>
</dbReference>
<dbReference type="InterPro" id="IPR036452">
    <property type="entry name" value="Ribo_hydro-like"/>
</dbReference>
<dbReference type="PANTHER" id="PTHR12304:SF4">
    <property type="entry name" value="URIDINE NUCLEOSIDASE"/>
    <property type="match status" value="1"/>
</dbReference>
<sequence length="294" mass="32578">MKQIIFDCDSTAGIPGYPMDDALALFYLLGRPQEAEVLAVTCTFGNGTTEQVYRASRDLLSEAGWERLPVICGSSQGEEPVSDAARFIVEETRKKPGELSFVGIGSLTNLYGASLLDPGIFDRLKEIVLMGGYTAPLLYHGSHLDELNFSVNPEAAAWVLNHGKNISILTGNNTLEPSYLPKEEFYTAMGQNEAGRYLAEKLGYRFDVKAERNGEASSYCWDVVASVYLLHPELFEDSPSFCYVTEKGMQSGWLGVTEQAPDTCLLNLPRVKDLEAYRKEMYGGWLDLKLGKRP</sequence>
<name>A0ABR7NR71_9FIRM</name>
<dbReference type="InterPro" id="IPR001910">
    <property type="entry name" value="Inosine/uridine_hydrolase_dom"/>
</dbReference>
<accession>A0ABR7NR71</accession>
<evidence type="ECO:0000259" key="3">
    <source>
        <dbReference type="Pfam" id="PF01156"/>
    </source>
</evidence>
<keyword evidence="2" id="KW-0326">Glycosidase</keyword>
<evidence type="ECO:0000313" key="5">
    <source>
        <dbReference type="Proteomes" id="UP000647491"/>
    </source>
</evidence>
<proteinExistence type="predicted"/>
<dbReference type="RefSeq" id="WP_158359697.1">
    <property type="nucleotide sequence ID" value="NZ_JACRTJ010000012.1"/>
</dbReference>
<evidence type="ECO:0000256" key="2">
    <source>
        <dbReference type="ARBA" id="ARBA00023295"/>
    </source>
</evidence>
<dbReference type="SUPFAM" id="SSF53590">
    <property type="entry name" value="Nucleoside hydrolase"/>
    <property type="match status" value="1"/>
</dbReference>
<keyword evidence="1 4" id="KW-0378">Hydrolase</keyword>
<evidence type="ECO:0000313" key="4">
    <source>
        <dbReference type="EMBL" id="MBC8598606.1"/>
    </source>
</evidence>